<dbReference type="RefSeq" id="WP_181338748.1">
    <property type="nucleotide sequence ID" value="NZ_JAAKDE010000003.1"/>
</dbReference>
<dbReference type="Pfam" id="PF23477">
    <property type="entry name" value="zf_Tbcl_2"/>
    <property type="match status" value="1"/>
</dbReference>
<dbReference type="InterPro" id="IPR026363">
    <property type="entry name" value="CxxC-x17-CxxC_dom"/>
</dbReference>
<dbReference type="AlphaFoldDB" id="A0A8J6I039"/>
<dbReference type="NCBIfam" id="TIGR04272">
    <property type="entry name" value="cxxc_cxxc_Mbark"/>
    <property type="match status" value="1"/>
</dbReference>
<protein>
    <submittedName>
        <fullName evidence="3">Zinc-ribbon domain containing protein</fullName>
    </submittedName>
</protein>
<evidence type="ECO:0000313" key="4">
    <source>
        <dbReference type="Proteomes" id="UP000657177"/>
    </source>
</evidence>
<sequence>MAYEDKTLVCKECGAEFVFTAGEQEFYAEKGFTNEPARCRECRQQRKQRGRTMTEVVCANCGVTTQVPFTPSQDRPVYCKECYDAIKAS</sequence>
<dbReference type="Proteomes" id="UP000657177">
    <property type="component" value="Unassembled WGS sequence"/>
</dbReference>
<organism evidence="3 4">
    <name type="scientific">Capillibacterium thermochitinicola</name>
    <dbReference type="NCBI Taxonomy" id="2699427"/>
    <lineage>
        <taxon>Bacteria</taxon>
        <taxon>Bacillati</taxon>
        <taxon>Bacillota</taxon>
        <taxon>Capillibacterium</taxon>
    </lineage>
</organism>
<keyword evidence="4" id="KW-1185">Reference proteome</keyword>
<reference evidence="3" key="1">
    <citation type="submission" date="2020-06" db="EMBL/GenBank/DDBJ databases">
        <title>Novel chitinolytic bacterium.</title>
        <authorList>
            <person name="Ungkulpasvich U."/>
            <person name="Kosugi A."/>
            <person name="Uke A."/>
        </authorList>
    </citation>
    <scope>NUCLEOTIDE SEQUENCE</scope>
    <source>
        <strain evidence="3">UUS1-1</strain>
    </source>
</reference>
<evidence type="ECO:0000313" key="3">
    <source>
        <dbReference type="EMBL" id="MBA2132294.1"/>
    </source>
</evidence>
<evidence type="ECO:0000259" key="2">
    <source>
        <dbReference type="Pfam" id="PF23477"/>
    </source>
</evidence>
<feature type="domain" description="Probable zinc-binding" evidence="1">
    <location>
        <begin position="4"/>
        <end position="49"/>
    </location>
</feature>
<proteinExistence type="predicted"/>
<evidence type="ECO:0000259" key="1">
    <source>
        <dbReference type="Pfam" id="PF13451"/>
    </source>
</evidence>
<dbReference type="EMBL" id="JAAKDE010000003">
    <property type="protein sequence ID" value="MBA2132294.1"/>
    <property type="molecule type" value="Genomic_DNA"/>
</dbReference>
<accession>A0A8J6I039</accession>
<feature type="domain" description="CxxC-x17-CxxC" evidence="2">
    <location>
        <begin position="51"/>
        <end position="85"/>
    </location>
</feature>
<gene>
    <name evidence="3" type="ORF">G5B42_01845</name>
</gene>
<name>A0A8J6I039_9FIRM</name>
<dbReference type="Pfam" id="PF13451">
    <property type="entry name" value="zf_Tbcl"/>
    <property type="match status" value="1"/>
</dbReference>
<dbReference type="InterPro" id="IPR025306">
    <property type="entry name" value="Zn-bnd_dom_prob"/>
</dbReference>
<comment type="caution">
    <text evidence="3">The sequence shown here is derived from an EMBL/GenBank/DDBJ whole genome shotgun (WGS) entry which is preliminary data.</text>
</comment>